<comment type="caution">
    <text evidence="1">The sequence shown here is derived from an EMBL/GenBank/DDBJ whole genome shotgun (WGS) entry which is preliminary data.</text>
</comment>
<proteinExistence type="predicted"/>
<organism evidence="1 2">
    <name type="scientific">Ranatra chinensis</name>
    <dbReference type="NCBI Taxonomy" id="642074"/>
    <lineage>
        <taxon>Eukaryota</taxon>
        <taxon>Metazoa</taxon>
        <taxon>Ecdysozoa</taxon>
        <taxon>Arthropoda</taxon>
        <taxon>Hexapoda</taxon>
        <taxon>Insecta</taxon>
        <taxon>Pterygota</taxon>
        <taxon>Neoptera</taxon>
        <taxon>Paraneoptera</taxon>
        <taxon>Hemiptera</taxon>
        <taxon>Heteroptera</taxon>
        <taxon>Panheteroptera</taxon>
        <taxon>Nepomorpha</taxon>
        <taxon>Nepidae</taxon>
        <taxon>Ranatrinae</taxon>
        <taxon>Ranatra</taxon>
    </lineage>
</organism>
<sequence length="199" mass="22536">MQIVDLEGLHIWLSPKDDVLPLCCARRTFFDSIFSGQHWRMGFNVPHLVIGQSLSQISVTITWRLPAEASGCQRSMSGERSDAVFNSQSSVHVEKERIIAVPYVFSTCENQFHLMVMWVGTIHESCWRSRNTSGQSQKGGHLHVPISVVSCFLMAAKRRNMPYQNKKQETTEIETCRGGHPRGICLTIISFPAEFKRSP</sequence>
<dbReference type="Proteomes" id="UP001558652">
    <property type="component" value="Unassembled WGS sequence"/>
</dbReference>
<keyword evidence="2" id="KW-1185">Reference proteome</keyword>
<reference evidence="1 2" key="1">
    <citation type="submission" date="2024-07" db="EMBL/GenBank/DDBJ databases">
        <title>Chromosome-level genome assembly of the water stick insect Ranatra chinensis (Heteroptera: Nepidae).</title>
        <authorList>
            <person name="Liu X."/>
        </authorList>
    </citation>
    <scope>NUCLEOTIDE SEQUENCE [LARGE SCALE GENOMIC DNA]</scope>
    <source>
        <strain evidence="1">Cailab_2021Rc</strain>
        <tissue evidence="1">Muscle</tissue>
    </source>
</reference>
<dbReference type="EMBL" id="JBFDAA010000003">
    <property type="protein sequence ID" value="KAL1138430.1"/>
    <property type="molecule type" value="Genomic_DNA"/>
</dbReference>
<evidence type="ECO:0000313" key="1">
    <source>
        <dbReference type="EMBL" id="KAL1138430.1"/>
    </source>
</evidence>
<dbReference type="AlphaFoldDB" id="A0ABD0YRC8"/>
<gene>
    <name evidence="1" type="ORF">AAG570_008494</name>
</gene>
<protein>
    <submittedName>
        <fullName evidence="1">Uncharacterized protein</fullName>
    </submittedName>
</protein>
<accession>A0ABD0YRC8</accession>
<evidence type="ECO:0000313" key="2">
    <source>
        <dbReference type="Proteomes" id="UP001558652"/>
    </source>
</evidence>
<name>A0ABD0YRC8_9HEMI</name>